<protein>
    <submittedName>
        <fullName evidence="5">Uncharacterized protein</fullName>
    </submittedName>
</protein>
<dbReference type="Gene3D" id="3.30.70.2890">
    <property type="entry name" value="XS domain"/>
    <property type="match status" value="1"/>
</dbReference>
<evidence type="ECO:0000259" key="4">
    <source>
        <dbReference type="Pfam" id="PF03470"/>
    </source>
</evidence>
<dbReference type="PANTHER" id="PTHR21596">
    <property type="entry name" value="RIBONUCLEASE P SUBUNIT P38"/>
    <property type="match status" value="1"/>
</dbReference>
<dbReference type="InterPro" id="IPR005380">
    <property type="entry name" value="XS_domain"/>
</dbReference>
<evidence type="ECO:0000256" key="2">
    <source>
        <dbReference type="ARBA" id="ARBA00023158"/>
    </source>
</evidence>
<proteinExistence type="predicted"/>
<dbReference type="PANTHER" id="PTHR21596:SF3">
    <property type="entry name" value="FACTOR OF DNA METHYLATION 1-RELATED"/>
    <property type="match status" value="1"/>
</dbReference>
<evidence type="ECO:0000259" key="3">
    <source>
        <dbReference type="Pfam" id="PF03468"/>
    </source>
</evidence>
<organism evidence="5 6">
    <name type="scientific">Ilex paraguariensis</name>
    <name type="common">yerba mate</name>
    <dbReference type="NCBI Taxonomy" id="185542"/>
    <lineage>
        <taxon>Eukaryota</taxon>
        <taxon>Viridiplantae</taxon>
        <taxon>Streptophyta</taxon>
        <taxon>Embryophyta</taxon>
        <taxon>Tracheophyta</taxon>
        <taxon>Spermatophyta</taxon>
        <taxon>Magnoliopsida</taxon>
        <taxon>eudicotyledons</taxon>
        <taxon>Gunneridae</taxon>
        <taxon>Pentapetalae</taxon>
        <taxon>asterids</taxon>
        <taxon>campanulids</taxon>
        <taxon>Aquifoliales</taxon>
        <taxon>Aquifoliaceae</taxon>
        <taxon>Ilex</taxon>
    </lineage>
</organism>
<sequence>MVMGSSSGEESDLSELEINEYKEKPYEELRSGRYKVKGPNGTLRCPFCAGKKKHDYKSKGLYAHASGVGKDSFNRKPQRQRVVASAPAEQNSEYNDLYVWPWTGIFVNIVNEPKNWEAVGSEGYWLAKFSKYKPSGIEIFLDDQGLVAQAVVKFDNDWTGFKNAMEFEKFFETEHHSKKEWNVEESHHNSNIYGWIAREDDYNSEGPVGDYLRRKGVLKTIPNLVQEATQHKNYIVANRANEIDMKTENLDELQIKYNEKFCLLVGCFERKTYYTVLSAK</sequence>
<reference evidence="5 6" key="1">
    <citation type="submission" date="2024-02" db="EMBL/GenBank/DDBJ databases">
        <authorList>
            <person name="Vignale AGUSTIN F."/>
            <person name="Sosa J E."/>
            <person name="Modenutti C."/>
        </authorList>
    </citation>
    <scope>NUCLEOTIDE SEQUENCE [LARGE SCALE GENOMIC DNA]</scope>
</reference>
<dbReference type="EMBL" id="CAUOFW020005358">
    <property type="protein sequence ID" value="CAK9169762.1"/>
    <property type="molecule type" value="Genomic_DNA"/>
</dbReference>
<dbReference type="Pfam" id="PF03470">
    <property type="entry name" value="zf-XS"/>
    <property type="match status" value="1"/>
</dbReference>
<keyword evidence="2" id="KW-0943">RNA-mediated gene silencing</keyword>
<keyword evidence="1" id="KW-0175">Coiled coil</keyword>
<accession>A0ABC8TJY2</accession>
<evidence type="ECO:0000313" key="6">
    <source>
        <dbReference type="Proteomes" id="UP001642360"/>
    </source>
</evidence>
<dbReference type="GO" id="GO:0031047">
    <property type="term" value="P:regulatory ncRNA-mediated gene silencing"/>
    <property type="evidence" value="ECO:0007669"/>
    <property type="project" value="UniProtKB-KW"/>
</dbReference>
<dbReference type="InterPro" id="IPR038588">
    <property type="entry name" value="XS_domain_sf"/>
</dbReference>
<gene>
    <name evidence="5" type="ORF">ILEXP_LOCUS39233</name>
</gene>
<dbReference type="AlphaFoldDB" id="A0ABC8TJY2"/>
<feature type="domain" description="XS" evidence="3">
    <location>
        <begin position="96"/>
        <end position="204"/>
    </location>
</feature>
<feature type="domain" description="Zinc finger-XS" evidence="4">
    <location>
        <begin position="45"/>
        <end position="78"/>
    </location>
</feature>
<dbReference type="InterPro" id="IPR045177">
    <property type="entry name" value="FDM1-5/IDN2"/>
</dbReference>
<evidence type="ECO:0000313" key="5">
    <source>
        <dbReference type="EMBL" id="CAK9169762.1"/>
    </source>
</evidence>
<dbReference type="InterPro" id="IPR005381">
    <property type="entry name" value="Znf-XS_domain"/>
</dbReference>
<evidence type="ECO:0000256" key="1">
    <source>
        <dbReference type="ARBA" id="ARBA00023054"/>
    </source>
</evidence>
<keyword evidence="6" id="KW-1185">Reference proteome</keyword>
<name>A0ABC8TJY2_9AQUA</name>
<comment type="caution">
    <text evidence="5">The sequence shown here is derived from an EMBL/GenBank/DDBJ whole genome shotgun (WGS) entry which is preliminary data.</text>
</comment>
<dbReference type="Pfam" id="PF03468">
    <property type="entry name" value="XS"/>
    <property type="match status" value="1"/>
</dbReference>
<dbReference type="Proteomes" id="UP001642360">
    <property type="component" value="Unassembled WGS sequence"/>
</dbReference>
<feature type="non-terminal residue" evidence="5">
    <location>
        <position position="280"/>
    </location>
</feature>